<name>A0A1F5Z0Y6_9BACT</name>
<dbReference type="PANTHER" id="PTHR11669">
    <property type="entry name" value="REPLICATION FACTOR C / DNA POLYMERASE III GAMMA-TAU SUBUNIT"/>
    <property type="match status" value="1"/>
</dbReference>
<evidence type="ECO:0000313" key="1">
    <source>
        <dbReference type="EMBL" id="OGG06091.1"/>
    </source>
</evidence>
<dbReference type="Pfam" id="PF13177">
    <property type="entry name" value="DNA_pol3_delta2"/>
    <property type="match status" value="1"/>
</dbReference>
<proteinExistence type="predicted"/>
<evidence type="ECO:0000313" key="2">
    <source>
        <dbReference type="Proteomes" id="UP000177354"/>
    </source>
</evidence>
<dbReference type="PANTHER" id="PTHR11669:SF8">
    <property type="entry name" value="DNA POLYMERASE III SUBUNIT DELTA"/>
    <property type="match status" value="1"/>
</dbReference>
<dbReference type="Proteomes" id="UP000177354">
    <property type="component" value="Unassembled WGS sequence"/>
</dbReference>
<reference evidence="1 2" key="1">
    <citation type="journal article" date="2016" name="Nat. Commun.">
        <title>Thousands of microbial genomes shed light on interconnected biogeochemical processes in an aquifer system.</title>
        <authorList>
            <person name="Anantharaman K."/>
            <person name="Brown C.T."/>
            <person name="Hug L.A."/>
            <person name="Sharon I."/>
            <person name="Castelle C.J."/>
            <person name="Probst A.J."/>
            <person name="Thomas B.C."/>
            <person name="Singh A."/>
            <person name="Wilkins M.J."/>
            <person name="Karaoz U."/>
            <person name="Brodie E.L."/>
            <person name="Williams K.H."/>
            <person name="Hubbard S.S."/>
            <person name="Banfield J.F."/>
        </authorList>
    </citation>
    <scope>NUCLEOTIDE SEQUENCE [LARGE SCALE GENOMIC DNA]</scope>
</reference>
<sequence>MQTYLILSHNPEFIDNQINLLKSKYQISPFDIYNVIPEKSLGIDDVRRTEKNSRIKPGYGNKKLVLIRDFHLATIEAQNAMLKFLEEPTPSTVIILTAVNDQKILATVLSRCFVIKEIKAETAVPGGNKLEKKILEILNMSSGERLIFSQKLISNREDAAGFIDSLTRLLENQLINKPSMPLSNLQLASLIEKTEAARRYVDRNVNFKLVIDILLLGFPSTKK</sequence>
<dbReference type="InterPro" id="IPR050238">
    <property type="entry name" value="DNA_Rep/Repair_Clamp_Loader"/>
</dbReference>
<dbReference type="EMBL" id="MFJF01000019">
    <property type="protein sequence ID" value="OGG06091.1"/>
    <property type="molecule type" value="Genomic_DNA"/>
</dbReference>
<organism evidence="1 2">
    <name type="scientific">Candidatus Gottesmanbacteria bacterium RIFCSPHIGHO2_01_FULL_40_15</name>
    <dbReference type="NCBI Taxonomy" id="1798376"/>
    <lineage>
        <taxon>Bacteria</taxon>
        <taxon>Candidatus Gottesmaniibacteriota</taxon>
    </lineage>
</organism>
<dbReference type="Gene3D" id="3.40.50.300">
    <property type="entry name" value="P-loop containing nucleotide triphosphate hydrolases"/>
    <property type="match status" value="1"/>
</dbReference>
<dbReference type="AlphaFoldDB" id="A0A1F5Z0Y6"/>
<dbReference type="SUPFAM" id="SSF52540">
    <property type="entry name" value="P-loop containing nucleoside triphosphate hydrolases"/>
    <property type="match status" value="1"/>
</dbReference>
<protein>
    <recommendedName>
        <fullName evidence="3">DNA polymerase III delta N-terminal domain-containing protein</fullName>
    </recommendedName>
</protein>
<dbReference type="GO" id="GO:0006261">
    <property type="term" value="P:DNA-templated DNA replication"/>
    <property type="evidence" value="ECO:0007669"/>
    <property type="project" value="TreeGrafter"/>
</dbReference>
<evidence type="ECO:0008006" key="3">
    <source>
        <dbReference type="Google" id="ProtNLM"/>
    </source>
</evidence>
<comment type="caution">
    <text evidence="1">The sequence shown here is derived from an EMBL/GenBank/DDBJ whole genome shotgun (WGS) entry which is preliminary data.</text>
</comment>
<dbReference type="InterPro" id="IPR027417">
    <property type="entry name" value="P-loop_NTPase"/>
</dbReference>
<accession>A0A1F5Z0Y6</accession>
<gene>
    <name evidence="1" type="ORF">A2777_01090</name>
</gene>